<dbReference type="GO" id="GO:0016787">
    <property type="term" value="F:hydrolase activity"/>
    <property type="evidence" value="ECO:0007669"/>
    <property type="project" value="UniProtKB-KW"/>
</dbReference>
<accession>A0A418XH64</accession>
<organism evidence="2 3">
    <name type="scientific">Massilia cavernae</name>
    <dbReference type="NCBI Taxonomy" id="2320864"/>
    <lineage>
        <taxon>Bacteria</taxon>
        <taxon>Pseudomonadati</taxon>
        <taxon>Pseudomonadota</taxon>
        <taxon>Betaproteobacteria</taxon>
        <taxon>Burkholderiales</taxon>
        <taxon>Oxalobacteraceae</taxon>
        <taxon>Telluria group</taxon>
        <taxon>Massilia</taxon>
    </lineage>
</organism>
<dbReference type="Gene3D" id="3.40.50.1820">
    <property type="entry name" value="alpha/beta hydrolase"/>
    <property type="match status" value="1"/>
</dbReference>
<dbReference type="InterPro" id="IPR029058">
    <property type="entry name" value="AB_hydrolase_fold"/>
</dbReference>
<reference evidence="2 3" key="1">
    <citation type="submission" date="2018-09" db="EMBL/GenBank/DDBJ databases">
        <authorList>
            <person name="Zhu H."/>
        </authorList>
    </citation>
    <scope>NUCLEOTIDE SEQUENCE [LARGE SCALE GENOMIC DNA]</scope>
    <source>
        <strain evidence="2 3">K1S02-61</strain>
    </source>
</reference>
<dbReference type="SUPFAM" id="SSF53474">
    <property type="entry name" value="alpha/beta-Hydrolases"/>
    <property type="match status" value="1"/>
</dbReference>
<comment type="caution">
    <text evidence="2">The sequence shown here is derived from an EMBL/GenBank/DDBJ whole genome shotgun (WGS) entry which is preliminary data.</text>
</comment>
<dbReference type="EMBL" id="QYUP01000134">
    <property type="protein sequence ID" value="RJG11808.1"/>
    <property type="molecule type" value="Genomic_DNA"/>
</dbReference>
<feature type="domain" description="AB hydrolase-1" evidence="1">
    <location>
        <begin position="39"/>
        <end position="242"/>
    </location>
</feature>
<dbReference type="OrthoDB" id="9801400at2"/>
<name>A0A418XH64_9BURK</name>
<evidence type="ECO:0000259" key="1">
    <source>
        <dbReference type="Pfam" id="PF00561"/>
    </source>
</evidence>
<dbReference type="AlphaFoldDB" id="A0A418XH64"/>
<evidence type="ECO:0000313" key="2">
    <source>
        <dbReference type="EMBL" id="RJG11808.1"/>
    </source>
</evidence>
<keyword evidence="2" id="KW-0378">Hydrolase</keyword>
<proteinExistence type="predicted"/>
<keyword evidence="3" id="KW-1185">Reference proteome</keyword>
<dbReference type="PANTHER" id="PTHR43433:SF5">
    <property type="entry name" value="AB HYDROLASE-1 DOMAIN-CONTAINING PROTEIN"/>
    <property type="match status" value="1"/>
</dbReference>
<dbReference type="PANTHER" id="PTHR43433">
    <property type="entry name" value="HYDROLASE, ALPHA/BETA FOLD FAMILY PROTEIN"/>
    <property type="match status" value="1"/>
</dbReference>
<sequence length="262" mass="28035">MSVQSIGDGIPFVWAHGLMSSIQTENELDWFGWKDIGGVCRLIRYDARCHGHSQMSPLSADLTWRALGADMLAVADAADAHDFIAGGMSMGCATAIHAAIQAPDRIKGLMLAMPPMVWETRAAQRALYQRIAGHGRSPGDRALDRLMGRDMARTLPQWLVDAAPGQSEGLSIGVNALAPGTVPALYKAASESDLPPRGAFGALAHIPTLILGWSGDPLHPVSSAQELHRVLPASELHIADSYAAFQTFPAKIRAFIERVAQA</sequence>
<dbReference type="Pfam" id="PF00561">
    <property type="entry name" value="Abhydrolase_1"/>
    <property type="match status" value="1"/>
</dbReference>
<gene>
    <name evidence="2" type="ORF">D3872_17820</name>
</gene>
<protein>
    <submittedName>
        <fullName evidence="2">Alpha/beta hydrolase</fullName>
    </submittedName>
</protein>
<dbReference type="InterPro" id="IPR050471">
    <property type="entry name" value="AB_hydrolase"/>
</dbReference>
<dbReference type="InterPro" id="IPR000073">
    <property type="entry name" value="AB_hydrolase_1"/>
</dbReference>
<dbReference type="Proteomes" id="UP000284006">
    <property type="component" value="Unassembled WGS sequence"/>
</dbReference>
<evidence type="ECO:0000313" key="3">
    <source>
        <dbReference type="Proteomes" id="UP000284006"/>
    </source>
</evidence>
<dbReference type="RefSeq" id="WP_119812072.1">
    <property type="nucleotide sequence ID" value="NZ_QYUP01000134.1"/>
</dbReference>